<evidence type="ECO:0000256" key="9">
    <source>
        <dbReference type="SAM" id="MobiDB-lite"/>
    </source>
</evidence>
<evidence type="ECO:0000313" key="13">
    <source>
        <dbReference type="Proteomes" id="UP000032304"/>
    </source>
</evidence>
<gene>
    <name evidence="12" type="ORF">B456_007G131900</name>
</gene>
<feature type="region of interest" description="Disordered" evidence="9">
    <location>
        <begin position="557"/>
        <end position="588"/>
    </location>
</feature>
<keyword evidence="5 8" id="KW-0804">Transcription</keyword>
<dbReference type="InterPro" id="IPR053793">
    <property type="entry name" value="PB1-like"/>
</dbReference>
<evidence type="ECO:0000256" key="5">
    <source>
        <dbReference type="ARBA" id="ARBA00023163"/>
    </source>
</evidence>
<dbReference type="InterPro" id="IPR010525">
    <property type="entry name" value="ARF_dom"/>
</dbReference>
<dbReference type="EMBL" id="CM001746">
    <property type="protein sequence ID" value="KJB41997.1"/>
    <property type="molecule type" value="Genomic_DNA"/>
</dbReference>
<evidence type="ECO:0000259" key="10">
    <source>
        <dbReference type="PROSITE" id="PS50863"/>
    </source>
</evidence>
<dbReference type="SUPFAM" id="SSF101936">
    <property type="entry name" value="DNA-binding pseudobarrel domain"/>
    <property type="match status" value="1"/>
</dbReference>
<dbReference type="OrthoDB" id="1668982at2759"/>
<keyword evidence="7 8" id="KW-0927">Auxin signaling pathway</keyword>
<comment type="subunit">
    <text evidence="8">Homodimers and heterodimers.</text>
</comment>
<keyword evidence="4 8" id="KW-0238">DNA-binding</keyword>
<dbReference type="STRING" id="29730.A0A0D2P895"/>
<evidence type="ECO:0000256" key="1">
    <source>
        <dbReference type="ARBA" id="ARBA00004123"/>
    </source>
</evidence>
<keyword evidence="6 8" id="KW-0539">Nucleus</keyword>
<dbReference type="OMA" id="RHADECF"/>
<feature type="region of interest" description="Disordered" evidence="9">
    <location>
        <begin position="423"/>
        <end position="448"/>
    </location>
</feature>
<evidence type="ECO:0000256" key="3">
    <source>
        <dbReference type="ARBA" id="ARBA00023015"/>
    </source>
</evidence>
<dbReference type="FunFam" id="2.40.330.10:FF:000001">
    <property type="entry name" value="Auxin response factor"/>
    <property type="match status" value="1"/>
</dbReference>
<evidence type="ECO:0000313" key="12">
    <source>
        <dbReference type="EMBL" id="KJB41997.1"/>
    </source>
</evidence>
<dbReference type="InterPro" id="IPR044835">
    <property type="entry name" value="ARF_plant"/>
</dbReference>
<evidence type="ECO:0000256" key="4">
    <source>
        <dbReference type="ARBA" id="ARBA00023125"/>
    </source>
</evidence>
<feature type="domain" description="TF-B3" evidence="10">
    <location>
        <begin position="145"/>
        <end position="248"/>
    </location>
</feature>
<evidence type="ECO:0000256" key="2">
    <source>
        <dbReference type="ARBA" id="ARBA00007853"/>
    </source>
</evidence>
<sequence length="705" mass="79627">MDGERNGLKAKVPFHPRRRINVYGLPLLPPNNQGEKDDLHVELWHACAGPSVYVPRAGEKVLYFPQGHIEQVDACMNQDGIMEMPIYNLPSKILCRVMHVQLKVEPGTDEVFAQITLIPEAEQDEESLEHRNYQPLPQKAYPVFFSKKLTPSDTSTHGGFSIPKRHVDDGCLPPLDMSQQTPQQELVAIDLHGFEWRFRHIYRGQPKRHLLTSGWSTFLTSKKLLAGDEFIFLRGEKGELRLGIRRATTVLKYTSTSIISGHSMRHGILASAFHAFSTRSMFNVNYRPWSTSSEFIISLDRYMKSAQIDYCIGTRFRMRLEGEECAEQRPSGTIISIEDVDHTRWPNSEWRCLKVKWYPTAGENFHPERVCPWNIEPTEFRIKKRPSILHNQKKARTDDVSSPGFSTLLMDGMWSGSIKYESQSSSGVLQGQEDSDTDGNQPDALRQPLPHCLPLNHSWDSMQQPIQNQREIGAAPFSGGQVESLGLHNSWSTTFSSSNGVHEDAIASRKISVPNVNSQEGSISEPRNENETSWCEPNEGHACMLFGVNLVNGPLEPPSPQLVTSSELESHCSIPPTSQSTVSKPSKGTSSKQCDNCCSASNWSCTKVLKHGTALGRSVDITRFDGYKDLISELDRMFDFNGRLIDGSSGWHVTFTDDEGEMRMIGDHYPWQKFQNEVRRMLINPKEEIGRVNQSSLMAPYDEVF</sequence>
<proteinExistence type="inferred from homology"/>
<dbReference type="AlphaFoldDB" id="A0A0D2P895"/>
<organism evidence="12 13">
    <name type="scientific">Gossypium raimondii</name>
    <name type="common">Peruvian cotton</name>
    <name type="synonym">Gossypium klotzschianum subsp. raimondii</name>
    <dbReference type="NCBI Taxonomy" id="29730"/>
    <lineage>
        <taxon>Eukaryota</taxon>
        <taxon>Viridiplantae</taxon>
        <taxon>Streptophyta</taxon>
        <taxon>Embryophyta</taxon>
        <taxon>Tracheophyta</taxon>
        <taxon>Spermatophyta</taxon>
        <taxon>Magnoliopsida</taxon>
        <taxon>eudicotyledons</taxon>
        <taxon>Gunneridae</taxon>
        <taxon>Pentapetalae</taxon>
        <taxon>rosids</taxon>
        <taxon>malvids</taxon>
        <taxon>Malvales</taxon>
        <taxon>Malvaceae</taxon>
        <taxon>Malvoideae</taxon>
        <taxon>Gossypium</taxon>
    </lineage>
</organism>
<evidence type="ECO:0000259" key="11">
    <source>
        <dbReference type="PROSITE" id="PS51745"/>
    </source>
</evidence>
<dbReference type="FunFam" id="2.30.30.1040:FF:000001">
    <property type="entry name" value="Auxin response factor"/>
    <property type="match status" value="1"/>
</dbReference>
<protein>
    <recommendedName>
        <fullName evidence="8">Auxin response factor</fullName>
    </recommendedName>
</protein>
<dbReference type="PANTHER" id="PTHR31384">
    <property type="entry name" value="AUXIN RESPONSE FACTOR 4-RELATED"/>
    <property type="match status" value="1"/>
</dbReference>
<dbReference type="PANTHER" id="PTHR31384:SF25">
    <property type="entry name" value="AUXIN RESPONSE FACTOR"/>
    <property type="match status" value="1"/>
</dbReference>
<dbReference type="Gene3D" id="3.10.20.90">
    <property type="entry name" value="Phosphatidylinositol 3-kinase Catalytic Subunit, Chain A, domain 1"/>
    <property type="match status" value="1"/>
</dbReference>
<keyword evidence="13" id="KW-1185">Reference proteome</keyword>
<dbReference type="Proteomes" id="UP000032304">
    <property type="component" value="Chromosome 7"/>
</dbReference>
<dbReference type="Gramene" id="KJB41997">
    <property type="protein sequence ID" value="KJB41997"/>
    <property type="gene ID" value="B456_007G131900"/>
</dbReference>
<keyword evidence="3 8" id="KW-0805">Transcription regulation</keyword>
<dbReference type="Gene3D" id="2.30.30.1040">
    <property type="match status" value="1"/>
</dbReference>
<dbReference type="KEGG" id="gra:105803057"/>
<reference evidence="12 13" key="1">
    <citation type="journal article" date="2012" name="Nature">
        <title>Repeated polyploidization of Gossypium genomes and the evolution of spinnable cotton fibres.</title>
        <authorList>
            <person name="Paterson A.H."/>
            <person name="Wendel J.F."/>
            <person name="Gundlach H."/>
            <person name="Guo H."/>
            <person name="Jenkins J."/>
            <person name="Jin D."/>
            <person name="Llewellyn D."/>
            <person name="Showmaker K.C."/>
            <person name="Shu S."/>
            <person name="Udall J."/>
            <person name="Yoo M.J."/>
            <person name="Byers R."/>
            <person name="Chen W."/>
            <person name="Doron-Faigenboim A."/>
            <person name="Duke M.V."/>
            <person name="Gong L."/>
            <person name="Grimwood J."/>
            <person name="Grover C."/>
            <person name="Grupp K."/>
            <person name="Hu G."/>
            <person name="Lee T.H."/>
            <person name="Li J."/>
            <person name="Lin L."/>
            <person name="Liu T."/>
            <person name="Marler B.S."/>
            <person name="Page J.T."/>
            <person name="Roberts A.W."/>
            <person name="Romanel E."/>
            <person name="Sanders W.S."/>
            <person name="Szadkowski E."/>
            <person name="Tan X."/>
            <person name="Tang H."/>
            <person name="Xu C."/>
            <person name="Wang J."/>
            <person name="Wang Z."/>
            <person name="Zhang D."/>
            <person name="Zhang L."/>
            <person name="Ashrafi H."/>
            <person name="Bedon F."/>
            <person name="Bowers J.E."/>
            <person name="Brubaker C.L."/>
            <person name="Chee P.W."/>
            <person name="Das S."/>
            <person name="Gingle A.R."/>
            <person name="Haigler C.H."/>
            <person name="Harker D."/>
            <person name="Hoffmann L.V."/>
            <person name="Hovav R."/>
            <person name="Jones D.C."/>
            <person name="Lemke C."/>
            <person name="Mansoor S."/>
            <person name="ur Rahman M."/>
            <person name="Rainville L.N."/>
            <person name="Rambani A."/>
            <person name="Reddy U.K."/>
            <person name="Rong J.K."/>
            <person name="Saranga Y."/>
            <person name="Scheffler B.E."/>
            <person name="Scheffler J.A."/>
            <person name="Stelly D.M."/>
            <person name="Triplett B.A."/>
            <person name="Van Deynze A."/>
            <person name="Vaslin M.F."/>
            <person name="Waghmare V.N."/>
            <person name="Walford S.A."/>
            <person name="Wright R.J."/>
            <person name="Zaki E.A."/>
            <person name="Zhang T."/>
            <person name="Dennis E.S."/>
            <person name="Mayer K.F."/>
            <person name="Peterson D.G."/>
            <person name="Rokhsar D.S."/>
            <person name="Wang X."/>
            <person name="Schmutz J."/>
        </authorList>
    </citation>
    <scope>NUCLEOTIDE SEQUENCE [LARGE SCALE GENOMIC DNA]</scope>
</reference>
<accession>A0A0D2P895</accession>
<dbReference type="PROSITE" id="PS51745">
    <property type="entry name" value="PB1"/>
    <property type="match status" value="1"/>
</dbReference>
<dbReference type="Gene3D" id="2.40.330.10">
    <property type="entry name" value="DNA-binding pseudobarrel domain"/>
    <property type="match status" value="1"/>
</dbReference>
<dbReference type="PROSITE" id="PS50863">
    <property type="entry name" value="B3"/>
    <property type="match status" value="1"/>
</dbReference>
<comment type="subcellular location">
    <subcellularLocation>
        <location evidence="1 8">Nucleus</location>
    </subcellularLocation>
</comment>
<evidence type="ECO:0000256" key="8">
    <source>
        <dbReference type="RuleBase" id="RU004561"/>
    </source>
</evidence>
<evidence type="ECO:0000256" key="7">
    <source>
        <dbReference type="ARBA" id="ARBA00023294"/>
    </source>
</evidence>
<dbReference type="InterPro" id="IPR003340">
    <property type="entry name" value="B3_DNA-bd"/>
</dbReference>
<dbReference type="Pfam" id="PF02362">
    <property type="entry name" value="B3"/>
    <property type="match status" value="1"/>
</dbReference>
<dbReference type="SUPFAM" id="SSF54277">
    <property type="entry name" value="CAD &amp; PB1 domains"/>
    <property type="match status" value="1"/>
</dbReference>
<comment type="similarity">
    <text evidence="2 8">Belongs to the ARF family.</text>
</comment>
<dbReference type="Pfam" id="PF06507">
    <property type="entry name" value="ARF_AD"/>
    <property type="match status" value="1"/>
</dbReference>
<dbReference type="InterPro" id="IPR015300">
    <property type="entry name" value="DNA-bd_pseudobarrel_sf"/>
</dbReference>
<name>A0A0D2P895_GOSRA</name>
<feature type="compositionally biased region" description="Polar residues" evidence="9">
    <location>
        <begin position="575"/>
        <end position="588"/>
    </location>
</feature>
<dbReference type="eggNOG" id="ENOG502RG5M">
    <property type="taxonomic scope" value="Eukaryota"/>
</dbReference>
<dbReference type="GO" id="GO:0006355">
    <property type="term" value="P:regulation of DNA-templated transcription"/>
    <property type="evidence" value="ECO:0007669"/>
    <property type="project" value="InterPro"/>
</dbReference>
<dbReference type="GO" id="GO:0009734">
    <property type="term" value="P:auxin-activated signaling pathway"/>
    <property type="evidence" value="ECO:0007669"/>
    <property type="project" value="UniProtKB-KW"/>
</dbReference>
<feature type="domain" description="PB1" evidence="11">
    <location>
        <begin position="603"/>
        <end position="686"/>
    </location>
</feature>
<dbReference type="GO" id="GO:0005634">
    <property type="term" value="C:nucleus"/>
    <property type="evidence" value="ECO:0007669"/>
    <property type="project" value="UniProtKB-SubCell"/>
</dbReference>
<comment type="function">
    <text evidence="8">Auxin response factors (ARFs) are transcriptional factors that bind specifically to the DNA sequence 5'-TGTCTC-3' found in the auxin-responsive promoter elements (AuxREs).</text>
</comment>
<evidence type="ECO:0000256" key="6">
    <source>
        <dbReference type="ARBA" id="ARBA00023242"/>
    </source>
</evidence>
<dbReference type="GO" id="GO:0003677">
    <property type="term" value="F:DNA binding"/>
    <property type="evidence" value="ECO:0007669"/>
    <property type="project" value="UniProtKB-KW"/>
</dbReference>
<dbReference type="SMART" id="SM01019">
    <property type="entry name" value="B3"/>
    <property type="match status" value="1"/>
</dbReference>
<dbReference type="CDD" id="cd10017">
    <property type="entry name" value="B3_DNA"/>
    <property type="match status" value="1"/>
</dbReference>